<organism evidence="2 3">
    <name type="scientific">Variovorax paradoxus</name>
    <dbReference type="NCBI Taxonomy" id="34073"/>
    <lineage>
        <taxon>Bacteria</taxon>
        <taxon>Pseudomonadati</taxon>
        <taxon>Pseudomonadota</taxon>
        <taxon>Betaproteobacteria</taxon>
        <taxon>Burkholderiales</taxon>
        <taxon>Comamonadaceae</taxon>
        <taxon>Variovorax</taxon>
    </lineage>
</organism>
<comment type="caution">
    <text evidence="2">The sequence shown here is derived from an EMBL/GenBank/DDBJ whole genome shotgun (WGS) entry which is preliminary data.</text>
</comment>
<dbReference type="InterPro" id="IPR001173">
    <property type="entry name" value="Glyco_trans_2-like"/>
</dbReference>
<protein>
    <submittedName>
        <fullName evidence="2">Glycosyltransferase family 2 protein</fullName>
    </submittedName>
</protein>
<dbReference type="Pfam" id="PF00535">
    <property type="entry name" value="Glycos_transf_2"/>
    <property type="match status" value="1"/>
</dbReference>
<dbReference type="EMBL" id="QFPP01000011">
    <property type="protein sequence ID" value="PZQ77740.1"/>
    <property type="molecule type" value="Genomic_DNA"/>
</dbReference>
<keyword evidence="2" id="KW-0808">Transferase</keyword>
<dbReference type="PANTHER" id="PTHR43685:SF2">
    <property type="entry name" value="GLYCOSYLTRANSFERASE 2-LIKE DOMAIN-CONTAINING PROTEIN"/>
    <property type="match status" value="1"/>
</dbReference>
<dbReference type="GO" id="GO:0016740">
    <property type="term" value="F:transferase activity"/>
    <property type="evidence" value="ECO:0007669"/>
    <property type="project" value="UniProtKB-KW"/>
</dbReference>
<dbReference type="Gene3D" id="3.90.550.10">
    <property type="entry name" value="Spore Coat Polysaccharide Biosynthesis Protein SpsA, Chain A"/>
    <property type="match status" value="1"/>
</dbReference>
<dbReference type="PANTHER" id="PTHR43685">
    <property type="entry name" value="GLYCOSYLTRANSFERASE"/>
    <property type="match status" value="1"/>
</dbReference>
<dbReference type="Proteomes" id="UP000249135">
    <property type="component" value="Unassembled WGS sequence"/>
</dbReference>
<dbReference type="SUPFAM" id="SSF53448">
    <property type="entry name" value="Nucleotide-diphospho-sugar transferases"/>
    <property type="match status" value="1"/>
</dbReference>
<proteinExistence type="predicted"/>
<feature type="domain" description="Glycosyltransferase 2-like" evidence="1">
    <location>
        <begin position="7"/>
        <end position="186"/>
    </location>
</feature>
<evidence type="ECO:0000313" key="2">
    <source>
        <dbReference type="EMBL" id="PZQ77740.1"/>
    </source>
</evidence>
<dbReference type="InterPro" id="IPR050834">
    <property type="entry name" value="Glycosyltransf_2"/>
</dbReference>
<dbReference type="AlphaFoldDB" id="A0A2W5SSM0"/>
<evidence type="ECO:0000259" key="1">
    <source>
        <dbReference type="Pfam" id="PF00535"/>
    </source>
</evidence>
<sequence length="331" mass="36768">MTALDVSVALCTWNGARFLAEQVRSICLQTRPPREIVLSDDGSSDASVEVVRHTVARCLQERPGLAIDLRVMVNQPALRVTRNFEQAASACRGALIALSDQDDVWAPDKLERIVALFEARPALLLVHSDARLVDGAGVPLGGTLFHALETKESELARIHGGRAFDVYLRRNLVTGATAVFRRELLDDARPFPVEWVHDEWIAIIASSLGEVDVIEAPLIDYRQHGGNQIGARRDTFREKLQKALGSRGSTHVKRAAKAEQVLQRLLGFGERISPQRIEQVRGKVTHQNFRAHLPKSRLARIGPVLREAATGRYDLYGRGFRGIVRDLFEAV</sequence>
<gene>
    <name evidence="2" type="ORF">DI563_02735</name>
</gene>
<name>A0A2W5SSM0_VARPD</name>
<reference evidence="2 3" key="1">
    <citation type="submission" date="2017-08" db="EMBL/GenBank/DDBJ databases">
        <title>Infants hospitalized years apart are colonized by the same room-sourced microbial strains.</title>
        <authorList>
            <person name="Brooks B."/>
            <person name="Olm M.R."/>
            <person name="Firek B.A."/>
            <person name="Baker R."/>
            <person name="Thomas B.C."/>
            <person name="Morowitz M.J."/>
            <person name="Banfield J.F."/>
        </authorList>
    </citation>
    <scope>NUCLEOTIDE SEQUENCE [LARGE SCALE GENOMIC DNA]</scope>
    <source>
        <strain evidence="2">S2_005_003_R2_41</strain>
    </source>
</reference>
<evidence type="ECO:0000313" key="3">
    <source>
        <dbReference type="Proteomes" id="UP000249135"/>
    </source>
</evidence>
<dbReference type="InterPro" id="IPR029044">
    <property type="entry name" value="Nucleotide-diphossugar_trans"/>
</dbReference>
<dbReference type="CDD" id="cd04196">
    <property type="entry name" value="GT_2_like_d"/>
    <property type="match status" value="1"/>
</dbReference>
<accession>A0A2W5SSM0</accession>